<dbReference type="Gene3D" id="3.40.710.10">
    <property type="entry name" value="DD-peptidase/beta-lactamase superfamily"/>
    <property type="match status" value="1"/>
</dbReference>
<dbReference type="InterPro" id="IPR029052">
    <property type="entry name" value="Metallo-depent_PP-like"/>
</dbReference>
<dbReference type="InterPro" id="IPR052169">
    <property type="entry name" value="CW_Biosynth-Accessory"/>
</dbReference>
<dbReference type="PANTHER" id="PTHR33393">
    <property type="entry name" value="POLYGLUTAMINE SYNTHESIS ACCESSORY PROTEIN RV0574C-RELATED"/>
    <property type="match status" value="1"/>
</dbReference>
<dbReference type="SUPFAM" id="SSF56300">
    <property type="entry name" value="Metallo-dependent phosphatases"/>
    <property type="match status" value="1"/>
</dbReference>
<dbReference type="SMART" id="SM00854">
    <property type="entry name" value="PGA_cap"/>
    <property type="match status" value="1"/>
</dbReference>
<dbReference type="Gene3D" id="3.60.21.10">
    <property type="match status" value="1"/>
</dbReference>
<gene>
    <name evidence="3" type="ORF">H2677_11665</name>
</gene>
<evidence type="ECO:0000259" key="2">
    <source>
        <dbReference type="SMART" id="SM00854"/>
    </source>
</evidence>
<evidence type="ECO:0000313" key="4">
    <source>
        <dbReference type="Proteomes" id="UP000679388"/>
    </source>
</evidence>
<dbReference type="InterPro" id="IPR019079">
    <property type="entry name" value="Capsule_synth_CapA"/>
</dbReference>
<name>A0AAX1MEE9_ACIJU</name>
<accession>A0AAX1MEE9</accession>
<dbReference type="AlphaFoldDB" id="A0AAX1MEE9"/>
<dbReference type="InterPro" id="IPR012338">
    <property type="entry name" value="Beta-lactam/transpept-like"/>
</dbReference>
<dbReference type="RefSeq" id="WP_212638607.1">
    <property type="nucleotide sequence ID" value="NZ_CP059558.1"/>
</dbReference>
<organism evidence="3 4">
    <name type="scientific">Acinetobacter junii</name>
    <dbReference type="NCBI Taxonomy" id="40215"/>
    <lineage>
        <taxon>Bacteria</taxon>
        <taxon>Pseudomonadati</taxon>
        <taxon>Pseudomonadota</taxon>
        <taxon>Gammaproteobacteria</taxon>
        <taxon>Moraxellales</taxon>
        <taxon>Moraxellaceae</taxon>
        <taxon>Acinetobacter</taxon>
    </lineage>
</organism>
<dbReference type="Proteomes" id="UP000679388">
    <property type="component" value="Chromosome"/>
</dbReference>
<feature type="domain" description="Capsule synthesis protein CapA" evidence="2">
    <location>
        <begin position="233"/>
        <end position="488"/>
    </location>
</feature>
<dbReference type="Pfam" id="PF09587">
    <property type="entry name" value="PGA_cap"/>
    <property type="match status" value="1"/>
</dbReference>
<reference evidence="3" key="1">
    <citation type="submission" date="2020-07" db="EMBL/GenBank/DDBJ databases">
        <title>Acinetobacter junii strain YR7 chromosome and plasmid pNDM-YR7.</title>
        <authorList>
            <person name="Tang B."/>
        </authorList>
    </citation>
    <scope>NUCLEOTIDE SEQUENCE</scope>
    <source>
        <strain evidence="3">YR7</strain>
    </source>
</reference>
<evidence type="ECO:0000256" key="1">
    <source>
        <dbReference type="ARBA" id="ARBA00005662"/>
    </source>
</evidence>
<comment type="similarity">
    <text evidence="1">Belongs to the CapA family.</text>
</comment>
<evidence type="ECO:0000313" key="3">
    <source>
        <dbReference type="EMBL" id="QUY35908.1"/>
    </source>
</evidence>
<dbReference type="GeneID" id="70093181"/>
<sequence>MKLQEEIKIISHLHQETFQHPIWNQVLNVDCTHWMTLLLAIEHISDQKIQLDDVIPIEKQQQENFWASFEKKNYSVLALLQRLILTADKEMSQHILSHIFGNMLIAQEVIDKKLKELDIDSHRVKIKDLYVIAQTIFELPNALIKKIFSIQPLIDSANIPLKTLLFSCTQLDALMYLEFEQRILYCSFRAQNQSIGLFSLLDNIHRIDHLVPYYHYFSEGLIENKTIQPKTEWMNVMGDTYFGEYYTEIRKCRGQDDALQRYGYGHSFEKIKSFFQKDDINCINFEAVFNTETRSPLQDAKAFILGADHTQTLEQFQHLNINLVNLANNHLKDYGSKSLKFTLDKFEGANICHMGAGVDQQKAHQFIELNLKPKKVAIFNGYWHRDIAYQDYDFYALGKSAGVACLNAILFEQIMQYRMQNPDAKIIVICHWGIDFKSIHPEQEKLANLFTQIGVDLIIGHGAHTIQSIRYVNNKPVIFGIGNGVFNSNGEYEKYQALPFGAIIRINLVKEVVQLYPIFTDNLSSFWQPYPVNQQQFERASDYLTKDLNQHHFRIRKNDLGFYVELNI</sequence>
<dbReference type="EMBL" id="CP059558">
    <property type="protein sequence ID" value="QUY35908.1"/>
    <property type="molecule type" value="Genomic_DNA"/>
</dbReference>
<protein>
    <submittedName>
        <fullName evidence="3">CapA family protein</fullName>
    </submittedName>
</protein>
<proteinExistence type="inferred from homology"/>
<dbReference type="PANTHER" id="PTHR33393:SF13">
    <property type="entry name" value="PGA BIOSYNTHESIS PROTEIN CAPA"/>
    <property type="match status" value="1"/>
</dbReference>